<evidence type="ECO:0000259" key="1">
    <source>
        <dbReference type="SMART" id="SM00960"/>
    </source>
</evidence>
<dbReference type="RefSeq" id="WP_120385059.1">
    <property type="nucleotide sequence ID" value="NZ_RAXT01000052.1"/>
</dbReference>
<dbReference type="Proteomes" id="UP000280405">
    <property type="component" value="Unassembled WGS sequence"/>
</dbReference>
<dbReference type="EMBL" id="RAXT01000052">
    <property type="protein sequence ID" value="RKG35933.1"/>
    <property type="molecule type" value="Genomic_DNA"/>
</dbReference>
<organism evidence="2 3">
    <name type="scientific">Acinetobacter rongchengensis</name>
    <dbReference type="NCBI Taxonomy" id="2419601"/>
    <lineage>
        <taxon>Bacteria</taxon>
        <taxon>Pseudomonadati</taxon>
        <taxon>Pseudomonadota</taxon>
        <taxon>Gammaproteobacteria</taxon>
        <taxon>Moraxellales</taxon>
        <taxon>Moraxellaceae</taxon>
        <taxon>Acinetobacter</taxon>
    </lineage>
</organism>
<accession>A0A3A8F5D1</accession>
<name>A0A3A8F5D1_9GAMM</name>
<comment type="caution">
    <text evidence="2">The sequence shown here is derived from an EMBL/GenBank/DDBJ whole genome shotgun (WGS) entry which is preliminary data.</text>
</comment>
<dbReference type="Gene3D" id="3.30.450.30">
    <property type="entry name" value="Dynein light chain 2a, cytoplasmic"/>
    <property type="match status" value="1"/>
</dbReference>
<sequence>MLDLTLSRKVPEKFVLFGEKKIQQLLNTVSGVEFVMLCTSDGFEIAMANKKNVMNSSKIAAVSSSILAMVTAFVSEINLVGCQTITLDAENGKALLTSIPHPKHPLVLVAMTSKDILLGQMLYEIKVTSEALMQNIN</sequence>
<dbReference type="Pfam" id="PF03259">
    <property type="entry name" value="Robl_LC7"/>
    <property type="match status" value="1"/>
</dbReference>
<dbReference type="SUPFAM" id="SSF103196">
    <property type="entry name" value="Roadblock/LC7 domain"/>
    <property type="match status" value="1"/>
</dbReference>
<dbReference type="OrthoDB" id="6647245at2"/>
<gene>
    <name evidence="2" type="ORF">D7V20_15850</name>
</gene>
<evidence type="ECO:0000313" key="3">
    <source>
        <dbReference type="Proteomes" id="UP000280405"/>
    </source>
</evidence>
<dbReference type="AlphaFoldDB" id="A0A3A8F5D1"/>
<keyword evidence="3" id="KW-1185">Reference proteome</keyword>
<evidence type="ECO:0000313" key="2">
    <source>
        <dbReference type="EMBL" id="RKG35933.1"/>
    </source>
</evidence>
<protein>
    <submittedName>
        <fullName evidence="2">Roadblock/LC7 domain-containing protein</fullName>
    </submittedName>
</protein>
<reference evidence="2 3" key="1">
    <citation type="submission" date="2018-09" db="EMBL/GenBank/DDBJ databases">
        <title>The draft genome of Acinetobacter spp. strains.</title>
        <authorList>
            <person name="Qin J."/>
            <person name="Feng Y."/>
            <person name="Zong Z."/>
        </authorList>
    </citation>
    <scope>NUCLEOTIDE SEQUENCE [LARGE SCALE GENOMIC DNA]</scope>
    <source>
        <strain evidence="2 3">WCHAc060115</strain>
    </source>
</reference>
<feature type="domain" description="Roadblock/LAMTOR2" evidence="1">
    <location>
        <begin position="19"/>
        <end position="110"/>
    </location>
</feature>
<dbReference type="InterPro" id="IPR004942">
    <property type="entry name" value="Roadblock/LAMTOR2_dom"/>
</dbReference>
<dbReference type="SMART" id="SM00960">
    <property type="entry name" value="Robl_LC7"/>
    <property type="match status" value="1"/>
</dbReference>
<proteinExistence type="predicted"/>